<dbReference type="EMBL" id="BK015192">
    <property type="protein sequence ID" value="DAD95469.1"/>
    <property type="molecule type" value="Genomic_DNA"/>
</dbReference>
<evidence type="ECO:0000313" key="1">
    <source>
        <dbReference type="EMBL" id="DAD95469.1"/>
    </source>
</evidence>
<sequence length="77" mass="8574">MSREVVLVSKEITDLEDGYSVTWDFGKDGGGVDKVCIPPYDPQEAARNRAHLNRVLARYGYRLKESGETKKNTPSAS</sequence>
<protein>
    <submittedName>
        <fullName evidence="1">Uncharacterized protein</fullName>
    </submittedName>
</protein>
<accession>A0A8S5NKY2</accession>
<reference evidence="1" key="1">
    <citation type="journal article" date="2021" name="Proc. Natl. Acad. Sci. U.S.A.">
        <title>A Catalog of Tens of Thousands of Viruses from Human Metagenomes Reveals Hidden Associations with Chronic Diseases.</title>
        <authorList>
            <person name="Tisza M.J."/>
            <person name="Buck C.B."/>
        </authorList>
    </citation>
    <scope>NUCLEOTIDE SEQUENCE</scope>
    <source>
        <strain evidence="1">CtY1p61</strain>
    </source>
</reference>
<name>A0A8S5NKY2_9CAUD</name>
<proteinExistence type="predicted"/>
<organism evidence="1">
    <name type="scientific">Siphoviridae sp. ctY1p61</name>
    <dbReference type="NCBI Taxonomy" id="2826373"/>
    <lineage>
        <taxon>Viruses</taxon>
        <taxon>Duplodnaviria</taxon>
        <taxon>Heunggongvirae</taxon>
        <taxon>Uroviricota</taxon>
        <taxon>Caudoviricetes</taxon>
    </lineage>
</organism>